<evidence type="ECO:0000256" key="3">
    <source>
        <dbReference type="ARBA" id="ARBA00022562"/>
    </source>
</evidence>
<sequence>MSPPRAMDRAWFAFEAAAIPGSARHFIAAPFPVGFWRRPGFGEGLDARLALAHANARRRAAAAALDNAMAAGARLEAEVDEQLRPLDDQVERVAEALVVLEETGAAAAQEGTPARRGGARGDRGRDEGARVQIAKNDVALAYDANLSLDFLAMVYAARRPASGGVLFGTWYATLQATLVAERPQVSRAIDSRDGRMSRTFMGVTTTALQACGRLYVGNRHYSALESAALCLHLVHRARQGPGAAAAAAPLGIADLLERVPEYLDALSQALAEGGRISYRYNYARVPREQLHGRYALEGHSVLAALGPARGPRANVGERTVDGAGFVDEVNRAGAAFLAAARNLFLGEDAALLRATVNTITGLLLLRRLLHNGNVYGDRLRNNFQLGALVPNAAARARGASGDAPASRSGDGNLRFLLAHYVVVAYRADERTDVTQLFPGLAALCVDAHSIRARVHGHQLNLVRLVALELQNRQRVTAPVNEVIAAHDAVAVQYEEGLGLVLQQPHLRNAADKRLGQFGVSSDYDLLYFLCLGYIPQFAAA</sequence>
<evidence type="ECO:0000256" key="6">
    <source>
        <dbReference type="ARBA" id="ARBA00023219"/>
    </source>
</evidence>
<evidence type="ECO:0000256" key="5">
    <source>
        <dbReference type="ARBA" id="ARBA00022844"/>
    </source>
</evidence>
<keyword evidence="5" id="KW-0946">Virion</keyword>
<gene>
    <name evidence="9" type="primary">orf1</name>
</gene>
<keyword evidence="1" id="KW-1163">Viral penetration into host nucleus</keyword>
<evidence type="ECO:0000256" key="2">
    <source>
        <dbReference type="ARBA" id="ARBA00022561"/>
    </source>
</evidence>
<keyword evidence="3" id="KW-1048">Host nucleus</keyword>
<dbReference type="GO" id="GO:0046718">
    <property type="term" value="P:symbiont entry into host cell"/>
    <property type="evidence" value="ECO:0007669"/>
    <property type="project" value="UniProtKB-KW"/>
</dbReference>
<evidence type="ECO:0000256" key="1">
    <source>
        <dbReference type="ARBA" id="ARBA00022524"/>
    </source>
</evidence>
<organism evidence="9">
    <name type="scientific">Suid herpesvirus 1</name>
    <name type="common">SuHV-1</name>
    <name type="synonym">Pseudorabies virus</name>
    <dbReference type="NCBI Taxonomy" id="10345"/>
    <lineage>
        <taxon>Viruses</taxon>
        <taxon>Duplodnaviria</taxon>
        <taxon>Heunggongvirae</taxon>
        <taxon>Peploviricota</taxon>
        <taxon>Herviviricetes</taxon>
        <taxon>Herpesvirales</taxon>
        <taxon>Orthoherpesviridae</taxon>
        <taxon>Alphaherpesvirinae</taxon>
        <taxon>Varicellovirus</taxon>
        <taxon>Varicellovirus suidalpha1</taxon>
    </lineage>
</organism>
<proteinExistence type="predicted"/>
<accession>Q85026</accession>
<evidence type="ECO:0000256" key="8">
    <source>
        <dbReference type="SAM" id="MobiDB-lite"/>
    </source>
</evidence>
<evidence type="ECO:0000313" key="9">
    <source>
        <dbReference type="EMBL" id="CAA56307.1"/>
    </source>
</evidence>
<dbReference type="Pfam" id="PF01499">
    <property type="entry name" value="Herpes_UL25"/>
    <property type="match status" value="1"/>
</dbReference>
<evidence type="ECO:0000256" key="7">
    <source>
        <dbReference type="ARBA" id="ARBA00023296"/>
    </source>
</evidence>
<dbReference type="GO" id="GO:0075732">
    <property type="term" value="P:viral penetration into host nucleus"/>
    <property type="evidence" value="ECO:0007669"/>
    <property type="project" value="UniProtKB-KW"/>
</dbReference>
<name>Q85026_SUHV</name>
<keyword evidence="2" id="KW-0167">Capsid protein</keyword>
<keyword evidence="7" id="KW-1160">Virus entry into host cell</keyword>
<keyword evidence="6" id="KW-0231">Viral genome packaging</keyword>
<dbReference type="GO" id="GO:0019028">
    <property type="term" value="C:viral capsid"/>
    <property type="evidence" value="ECO:0007669"/>
    <property type="project" value="UniProtKB-KW"/>
</dbReference>
<feature type="region of interest" description="Disordered" evidence="8">
    <location>
        <begin position="107"/>
        <end position="127"/>
    </location>
</feature>
<dbReference type="InterPro" id="IPR002493">
    <property type="entry name" value="Herpes_UL25"/>
</dbReference>
<dbReference type="GO" id="GO:0043657">
    <property type="term" value="C:host cell"/>
    <property type="evidence" value="ECO:0007669"/>
    <property type="project" value="GOC"/>
</dbReference>
<keyword evidence="4" id="KW-1188">Viral release from host cell</keyword>
<dbReference type="GO" id="GO:0019072">
    <property type="term" value="P:viral genome packaging"/>
    <property type="evidence" value="ECO:0007669"/>
    <property type="project" value="InterPro"/>
</dbReference>
<dbReference type="EMBL" id="X79983">
    <property type="protein sequence ID" value="CAA56307.1"/>
    <property type="molecule type" value="Genomic_DNA"/>
</dbReference>
<evidence type="ECO:0000256" key="4">
    <source>
        <dbReference type="ARBA" id="ARBA00022612"/>
    </source>
</evidence>
<reference evidence="9" key="1">
    <citation type="journal article" date="1996" name="J. Gen. Virol.">
        <title>Characterization of the genes, including that encoding the viral proteinase, contained in BamHI restriction fragment 9 of the pseudorabies virus genome.</title>
        <authorList>
            <person name="Camacho A."/>
            <person name="Tabares E."/>
        </authorList>
    </citation>
    <scope>NUCLEOTIDE SEQUENCE</scope>
    <source>
        <strain evidence="9">NIA-3</strain>
    </source>
</reference>
<protein>
    <submittedName>
        <fullName evidence="9">PRV polypeptide</fullName>
    </submittedName>
</protein>